<dbReference type="PANTHER" id="PTHR33112:SF15">
    <property type="entry name" value="HETEROKARYON INCOMPATIBILITY DOMAIN-CONTAINING PROTEIN"/>
    <property type="match status" value="1"/>
</dbReference>
<accession>A0AA40ASC9</accession>
<gene>
    <name evidence="1" type="ORF">B0H67DRAFT_213003</name>
</gene>
<keyword evidence="2" id="KW-1185">Reference proteome</keyword>
<name>A0AA40ASC9_9PEZI</name>
<comment type="caution">
    <text evidence="1">The sequence shown here is derived from an EMBL/GenBank/DDBJ whole genome shotgun (WGS) entry which is preliminary data.</text>
</comment>
<dbReference type="Proteomes" id="UP001172102">
    <property type="component" value="Unassembled WGS sequence"/>
</dbReference>
<dbReference type="AlphaFoldDB" id="A0AA40ASC9"/>
<dbReference type="EMBL" id="JAUKUA010000003">
    <property type="protein sequence ID" value="KAK0721126.1"/>
    <property type="molecule type" value="Genomic_DNA"/>
</dbReference>
<sequence>MRRLPRFGIQVLYRILPQDKLLPLNSRAWTLQESLMARRRLILTPLEMIWQCLGEHRCECVHDQSLILGPAGGRAQLLMFDAMRSMVFPTESVSARPESAWLYWLWKIMVMQYSARNVTDWRDRLVAIGGLAQAMLTALEGEPDSKSLEDGCIHREEMYDAGLWRGDIVGGLLWAARPASELIDGDTYAYAPLQRDEARVGHPVGGREGLGLRSLPRCITGGA</sequence>
<proteinExistence type="predicted"/>
<protein>
    <submittedName>
        <fullName evidence="1">Uncharacterized protein</fullName>
    </submittedName>
</protein>
<evidence type="ECO:0000313" key="2">
    <source>
        <dbReference type="Proteomes" id="UP001172102"/>
    </source>
</evidence>
<reference evidence="1" key="1">
    <citation type="submission" date="2023-06" db="EMBL/GenBank/DDBJ databases">
        <title>Genome-scale phylogeny and comparative genomics of the fungal order Sordariales.</title>
        <authorList>
            <consortium name="Lawrence Berkeley National Laboratory"/>
            <person name="Hensen N."/>
            <person name="Bonometti L."/>
            <person name="Westerberg I."/>
            <person name="Brannstrom I.O."/>
            <person name="Guillou S."/>
            <person name="Cros-Aarteil S."/>
            <person name="Calhoun S."/>
            <person name="Haridas S."/>
            <person name="Kuo A."/>
            <person name="Mondo S."/>
            <person name="Pangilinan J."/>
            <person name="Riley R."/>
            <person name="Labutti K."/>
            <person name="Andreopoulos B."/>
            <person name="Lipzen A."/>
            <person name="Chen C."/>
            <person name="Yanf M."/>
            <person name="Daum C."/>
            <person name="Ng V."/>
            <person name="Clum A."/>
            <person name="Steindorff A."/>
            <person name="Ohm R."/>
            <person name="Martin F."/>
            <person name="Silar P."/>
            <person name="Natvig D."/>
            <person name="Lalanne C."/>
            <person name="Gautier V."/>
            <person name="Ament-Velasquez S.L."/>
            <person name="Kruys A."/>
            <person name="Hutchinson M.I."/>
            <person name="Powell A.J."/>
            <person name="Barry K."/>
            <person name="Miller A.N."/>
            <person name="Grigoriev I.V."/>
            <person name="Debuchy R."/>
            <person name="Gladieux P."/>
            <person name="Thoren M.H."/>
            <person name="Johannesson H."/>
        </authorList>
    </citation>
    <scope>NUCLEOTIDE SEQUENCE</scope>
    <source>
        <strain evidence="1">SMH4607-1</strain>
    </source>
</reference>
<organism evidence="1 2">
    <name type="scientific">Lasiosphaeris hirsuta</name>
    <dbReference type="NCBI Taxonomy" id="260670"/>
    <lineage>
        <taxon>Eukaryota</taxon>
        <taxon>Fungi</taxon>
        <taxon>Dikarya</taxon>
        <taxon>Ascomycota</taxon>
        <taxon>Pezizomycotina</taxon>
        <taxon>Sordariomycetes</taxon>
        <taxon>Sordariomycetidae</taxon>
        <taxon>Sordariales</taxon>
        <taxon>Lasiosphaeriaceae</taxon>
        <taxon>Lasiosphaeris</taxon>
    </lineage>
</organism>
<dbReference type="PANTHER" id="PTHR33112">
    <property type="entry name" value="DOMAIN PROTEIN, PUTATIVE-RELATED"/>
    <property type="match status" value="1"/>
</dbReference>
<evidence type="ECO:0000313" key="1">
    <source>
        <dbReference type="EMBL" id="KAK0721126.1"/>
    </source>
</evidence>